<sequence length="362" mass="40071">MASLSAFKLSSKHCSACNVSFENDSVRRAHSKAPWHVENLRRRVAGLLPIDASAFRTSGATLAPQIHDEYASDDSSSDDSVSSGDSFDDESVAEEEFPAFAAKQCLFCNEISQSFDDNIAHMQKSHGFLIKDIGRLIVDLETLVQYLHLVIFQYHQCLYCHSQRRTAEAAQQHMVGKGHCKIDIQNLDSEYRDFFEFGAEDSSDRSKLGLAVNADADVVHLPSGRIVTNRVSAQAAQRQHHRPTSPGSPEAANARITSSSEAPRAGSEPMPSDSASTQVISRSERREISLTDQLATLSVNDRLSLAHLPSSEQRSVLATRKKHVDKARRAELRYRSRVEALGNSTLQKHFVEDVRAGKLIQL</sequence>
<dbReference type="GO" id="GO:0008270">
    <property type="term" value="F:zinc ion binding"/>
    <property type="evidence" value="ECO:0007669"/>
    <property type="project" value="UniProtKB-KW"/>
</dbReference>
<proteinExistence type="inferred from homology"/>
<dbReference type="SUPFAM" id="SSF57667">
    <property type="entry name" value="beta-beta-alpha zinc fingers"/>
    <property type="match status" value="1"/>
</dbReference>
<dbReference type="InterPro" id="IPR003604">
    <property type="entry name" value="Matrin/U1-like-C_Znf_C2H2"/>
</dbReference>
<evidence type="ECO:0000256" key="1">
    <source>
        <dbReference type="ARBA" id="ARBA00004496"/>
    </source>
</evidence>
<dbReference type="InterPro" id="IPR036236">
    <property type="entry name" value="Znf_C2H2_sf"/>
</dbReference>
<dbReference type="Pfam" id="PF12756">
    <property type="entry name" value="zf-C2H2_2"/>
    <property type="match status" value="1"/>
</dbReference>
<reference evidence="11" key="1">
    <citation type="submission" date="2023-06" db="EMBL/GenBank/DDBJ databases">
        <title>Genome-scale phylogeny and comparative genomics of the fungal order Sordariales.</title>
        <authorList>
            <consortium name="Lawrence Berkeley National Laboratory"/>
            <person name="Hensen N."/>
            <person name="Bonometti L."/>
            <person name="Westerberg I."/>
            <person name="Brannstrom I.O."/>
            <person name="Guillou S."/>
            <person name="Cros-Aarteil S."/>
            <person name="Calhoun S."/>
            <person name="Haridas S."/>
            <person name="Kuo A."/>
            <person name="Mondo S."/>
            <person name="Pangilinan J."/>
            <person name="Riley R."/>
            <person name="Labutti K."/>
            <person name="Andreopoulos B."/>
            <person name="Lipzen A."/>
            <person name="Chen C."/>
            <person name="Yanf M."/>
            <person name="Daum C."/>
            <person name="Ng V."/>
            <person name="Clum A."/>
            <person name="Steindorff A."/>
            <person name="Ohm R."/>
            <person name="Martin F."/>
            <person name="Silar P."/>
            <person name="Natvig D."/>
            <person name="Lalanne C."/>
            <person name="Gautier V."/>
            <person name="Ament-Velasquez S.L."/>
            <person name="Kruys A."/>
            <person name="Hutchinson M.I."/>
            <person name="Powell A.J."/>
            <person name="Barry K."/>
            <person name="Miller A.N."/>
            <person name="Grigoriev I.V."/>
            <person name="Debuchy R."/>
            <person name="Gladieux P."/>
            <person name="Thoren M.H."/>
            <person name="Johannesson H."/>
        </authorList>
    </citation>
    <scope>NUCLEOTIDE SEQUENCE</scope>
    <source>
        <strain evidence="11">SMH2532-1</strain>
    </source>
</reference>
<dbReference type="InterPro" id="IPR013087">
    <property type="entry name" value="Znf_C2H2_type"/>
</dbReference>
<keyword evidence="12" id="KW-1185">Reference proteome</keyword>
<evidence type="ECO:0000313" key="12">
    <source>
        <dbReference type="Proteomes" id="UP001174936"/>
    </source>
</evidence>
<evidence type="ECO:0000259" key="10">
    <source>
        <dbReference type="PROSITE" id="PS00028"/>
    </source>
</evidence>
<evidence type="ECO:0000256" key="3">
    <source>
        <dbReference type="ARBA" id="ARBA00022517"/>
    </source>
</evidence>
<organism evidence="11 12">
    <name type="scientific">Cercophora newfieldiana</name>
    <dbReference type="NCBI Taxonomy" id="92897"/>
    <lineage>
        <taxon>Eukaryota</taxon>
        <taxon>Fungi</taxon>
        <taxon>Dikarya</taxon>
        <taxon>Ascomycota</taxon>
        <taxon>Pezizomycotina</taxon>
        <taxon>Sordariomycetes</taxon>
        <taxon>Sordariomycetidae</taxon>
        <taxon>Sordariales</taxon>
        <taxon>Lasiosphaeriaceae</taxon>
        <taxon>Cercophora</taxon>
    </lineage>
</organism>
<dbReference type="GO" id="GO:0030687">
    <property type="term" value="C:preribosome, large subunit precursor"/>
    <property type="evidence" value="ECO:0007669"/>
    <property type="project" value="TreeGrafter"/>
</dbReference>
<dbReference type="InterPro" id="IPR041661">
    <property type="entry name" value="ZN622/Rei1/Reh1_Znf-C2H2"/>
</dbReference>
<gene>
    <name evidence="11" type="ORF">B0T16DRAFT_388835</name>
</gene>
<dbReference type="Proteomes" id="UP001174936">
    <property type="component" value="Unassembled WGS sequence"/>
</dbReference>
<evidence type="ECO:0000256" key="7">
    <source>
        <dbReference type="ARBA" id="ARBA00022833"/>
    </source>
</evidence>
<comment type="subcellular location">
    <subcellularLocation>
        <location evidence="1">Cytoplasm</location>
    </subcellularLocation>
</comment>
<keyword evidence="4" id="KW-0479">Metal-binding</keyword>
<feature type="region of interest" description="Disordered" evidence="9">
    <location>
        <begin position="230"/>
        <end position="284"/>
    </location>
</feature>
<protein>
    <submittedName>
        <fullName evidence="11">C2H2 type zinc-finger-domain-containing protein</fullName>
    </submittedName>
</protein>
<dbReference type="PANTHER" id="PTHR13182">
    <property type="entry name" value="ZINC FINGER PROTEIN 622"/>
    <property type="match status" value="1"/>
</dbReference>
<evidence type="ECO:0000256" key="9">
    <source>
        <dbReference type="SAM" id="MobiDB-lite"/>
    </source>
</evidence>
<evidence type="ECO:0000256" key="4">
    <source>
        <dbReference type="ARBA" id="ARBA00022723"/>
    </source>
</evidence>
<evidence type="ECO:0000256" key="6">
    <source>
        <dbReference type="ARBA" id="ARBA00022771"/>
    </source>
</evidence>
<dbReference type="GO" id="GO:0005737">
    <property type="term" value="C:cytoplasm"/>
    <property type="evidence" value="ECO:0007669"/>
    <property type="project" value="UniProtKB-SubCell"/>
</dbReference>
<dbReference type="EMBL" id="JAULSV010000003">
    <property type="protein sequence ID" value="KAK0648646.1"/>
    <property type="molecule type" value="Genomic_DNA"/>
</dbReference>
<comment type="similarity">
    <text evidence="8">Belongs to the REI1 family.</text>
</comment>
<keyword evidence="5" id="KW-0677">Repeat</keyword>
<dbReference type="GO" id="GO:0042273">
    <property type="term" value="P:ribosomal large subunit biogenesis"/>
    <property type="evidence" value="ECO:0007669"/>
    <property type="project" value="TreeGrafter"/>
</dbReference>
<accession>A0AA39Y9Q2</accession>
<feature type="domain" description="C2H2-type" evidence="10">
    <location>
        <begin position="14"/>
        <end position="36"/>
    </location>
</feature>
<comment type="caution">
    <text evidence="11">The sequence shown here is derived from an EMBL/GenBank/DDBJ whole genome shotgun (WGS) entry which is preliminary data.</text>
</comment>
<dbReference type="SMART" id="SM00451">
    <property type="entry name" value="ZnF_U1"/>
    <property type="match status" value="1"/>
</dbReference>
<dbReference type="InterPro" id="IPR040025">
    <property type="entry name" value="Znf622/Rei1/Reh1"/>
</dbReference>
<dbReference type="AlphaFoldDB" id="A0AA39Y9Q2"/>
<dbReference type="PANTHER" id="PTHR13182:SF8">
    <property type="entry name" value="CYTOPLASMIC 60S SUBUNIT BIOGENESIS FACTOR ZNF622"/>
    <property type="match status" value="1"/>
</dbReference>
<dbReference type="PROSITE" id="PS00028">
    <property type="entry name" value="ZINC_FINGER_C2H2_1"/>
    <property type="match status" value="1"/>
</dbReference>
<evidence type="ECO:0000256" key="8">
    <source>
        <dbReference type="ARBA" id="ARBA00034126"/>
    </source>
</evidence>
<name>A0AA39Y9Q2_9PEZI</name>
<evidence type="ECO:0000256" key="2">
    <source>
        <dbReference type="ARBA" id="ARBA00022490"/>
    </source>
</evidence>
<keyword evidence="7" id="KW-0862">Zinc</keyword>
<evidence type="ECO:0000256" key="5">
    <source>
        <dbReference type="ARBA" id="ARBA00022737"/>
    </source>
</evidence>
<keyword evidence="2" id="KW-0963">Cytoplasm</keyword>
<keyword evidence="6 11" id="KW-0863">Zinc-finger</keyword>
<keyword evidence="3" id="KW-0690">Ribosome biogenesis</keyword>
<evidence type="ECO:0000313" key="11">
    <source>
        <dbReference type="EMBL" id="KAK0648646.1"/>
    </source>
</evidence>
<dbReference type="GO" id="GO:0003676">
    <property type="term" value="F:nucleic acid binding"/>
    <property type="evidence" value="ECO:0007669"/>
    <property type="project" value="InterPro"/>
</dbReference>